<keyword evidence="1" id="KW-0472">Membrane</keyword>
<sequence>MKKLMLTGVLGFLITVGIISYYVVTENKEINLGISNSVNSIKNEKDQDYIIGYVKELLREEEFEIAKSEPKRSDFVRVEYIKGNGVKKDVKVELTKGQRFNLGEKVKVENKSKWEADGKAIDHIKIYQ</sequence>
<evidence type="ECO:0000256" key="1">
    <source>
        <dbReference type="SAM" id="Phobius"/>
    </source>
</evidence>
<protein>
    <submittedName>
        <fullName evidence="2">ATP synthase subunit A</fullName>
    </submittedName>
</protein>
<dbReference type="AlphaFoldDB" id="A0AAN0SQU5"/>
<accession>A0AAN0SQU5</accession>
<keyword evidence="1" id="KW-0812">Transmembrane</keyword>
<feature type="transmembrane region" description="Helical" evidence="1">
    <location>
        <begin position="6"/>
        <end position="24"/>
    </location>
</feature>
<keyword evidence="2" id="KW-0614">Plasmid</keyword>
<dbReference type="Proteomes" id="UP000031861">
    <property type="component" value="Plasmid pBFI_2"/>
</dbReference>
<evidence type="ECO:0000313" key="3">
    <source>
        <dbReference type="Proteomes" id="UP000031861"/>
    </source>
</evidence>
<reference evidence="2 3" key="1">
    <citation type="journal article" date="2015" name="Genome Announc.">
        <title>Complete genome sequences for 35 biothreat assay-relevant bacillus species.</title>
        <authorList>
            <person name="Johnson S.L."/>
            <person name="Daligault H.E."/>
            <person name="Davenport K.W."/>
            <person name="Jaissle J."/>
            <person name="Frey K.G."/>
            <person name="Ladner J.T."/>
            <person name="Broomall S.M."/>
            <person name="Bishop-Lilly K.A."/>
            <person name="Bruce D.C."/>
            <person name="Gibbons H.S."/>
            <person name="Coyne S.R."/>
            <person name="Lo C.C."/>
            <person name="Meincke L."/>
            <person name="Munk A.C."/>
            <person name="Koroleva G.I."/>
            <person name="Rosenzweig C.N."/>
            <person name="Palacios G.F."/>
            <person name="Redden C.L."/>
            <person name="Minogue T.D."/>
            <person name="Chain P.S."/>
        </authorList>
    </citation>
    <scope>NUCLEOTIDE SEQUENCE [LARGE SCALE GENOMIC DNA]</scope>
    <source>
        <strain evidence="2 3">03BB108</strain>
    </source>
</reference>
<keyword evidence="1" id="KW-1133">Transmembrane helix</keyword>
<proteinExistence type="predicted"/>
<dbReference type="RefSeq" id="WP_001996120.1">
    <property type="nucleotide sequence ID" value="NZ_CP009636.1"/>
</dbReference>
<name>A0AAN0SQU5_BACCE</name>
<evidence type="ECO:0000313" key="2">
    <source>
        <dbReference type="EMBL" id="AJI08332.1"/>
    </source>
</evidence>
<gene>
    <name evidence="2" type="ORF">AK40_5855</name>
</gene>
<dbReference type="EMBL" id="CP009636">
    <property type="protein sequence ID" value="AJI08332.1"/>
    <property type="molecule type" value="Genomic_DNA"/>
</dbReference>
<organism evidence="2 3">
    <name type="scientific">Bacillus cereus 03BB108</name>
    <dbReference type="NCBI Taxonomy" id="451709"/>
    <lineage>
        <taxon>Bacteria</taxon>
        <taxon>Bacillati</taxon>
        <taxon>Bacillota</taxon>
        <taxon>Bacilli</taxon>
        <taxon>Bacillales</taxon>
        <taxon>Bacillaceae</taxon>
        <taxon>Bacillus</taxon>
        <taxon>Bacillus cereus group</taxon>
    </lineage>
</organism>
<geneLocation type="plasmid" evidence="2 3">
    <name>pBFI_2</name>
</geneLocation>